<dbReference type="InterPro" id="IPR016181">
    <property type="entry name" value="Acyl_CoA_acyltransferase"/>
</dbReference>
<dbReference type="InterPro" id="IPR000182">
    <property type="entry name" value="GNAT_dom"/>
</dbReference>
<evidence type="ECO:0000259" key="1">
    <source>
        <dbReference type="PROSITE" id="PS51186"/>
    </source>
</evidence>
<dbReference type="Proteomes" id="UP001589619">
    <property type="component" value="Unassembled WGS sequence"/>
</dbReference>
<accession>A0ABV5W1S8</accession>
<dbReference type="PROSITE" id="PS51186">
    <property type="entry name" value="GNAT"/>
    <property type="match status" value="1"/>
</dbReference>
<name>A0ABV5W1S8_9BACL</name>
<protein>
    <submittedName>
        <fullName evidence="2">GNAT family N-acetyltransferase</fullName>
        <ecNumber evidence="2">2.3.-.-</ecNumber>
    </submittedName>
</protein>
<dbReference type="Gene3D" id="3.40.630.30">
    <property type="match status" value="1"/>
</dbReference>
<dbReference type="RefSeq" id="WP_344913807.1">
    <property type="nucleotide sequence ID" value="NZ_BAAAYO010000013.1"/>
</dbReference>
<proteinExistence type="predicted"/>
<dbReference type="GO" id="GO:0016746">
    <property type="term" value="F:acyltransferase activity"/>
    <property type="evidence" value="ECO:0007669"/>
    <property type="project" value="UniProtKB-KW"/>
</dbReference>
<organism evidence="2 3">
    <name type="scientific">Paenibacillus hodogayensis</name>
    <dbReference type="NCBI Taxonomy" id="279208"/>
    <lineage>
        <taxon>Bacteria</taxon>
        <taxon>Bacillati</taxon>
        <taxon>Bacillota</taxon>
        <taxon>Bacilli</taxon>
        <taxon>Bacillales</taxon>
        <taxon>Paenibacillaceae</taxon>
        <taxon>Paenibacillus</taxon>
    </lineage>
</organism>
<keyword evidence="2" id="KW-0808">Transferase</keyword>
<evidence type="ECO:0000313" key="3">
    <source>
        <dbReference type="Proteomes" id="UP001589619"/>
    </source>
</evidence>
<reference evidence="2 3" key="1">
    <citation type="submission" date="2024-09" db="EMBL/GenBank/DDBJ databases">
        <authorList>
            <person name="Sun Q."/>
            <person name="Mori K."/>
        </authorList>
    </citation>
    <scope>NUCLEOTIDE SEQUENCE [LARGE SCALE GENOMIC DNA]</scope>
    <source>
        <strain evidence="2 3">JCM 12520</strain>
    </source>
</reference>
<comment type="caution">
    <text evidence="2">The sequence shown here is derived from an EMBL/GenBank/DDBJ whole genome shotgun (WGS) entry which is preliminary data.</text>
</comment>
<dbReference type="Pfam" id="PF00583">
    <property type="entry name" value="Acetyltransf_1"/>
    <property type="match status" value="1"/>
</dbReference>
<sequence length="162" mass="18681">MPLSQTGWRFVPMTEEHGKSICKWRYPEPYDIFNWTPWEQLKERTEEFGDPAIRREQFEAVLDGSGELCGFAQFFPLAGWTRLGLGLKPELCGRRLGPSFTKAIAERARQRKPLDGIDLEVLTFNVRAIRAYEQAGFAIHDTYVRNTPTGPAEFHCMQLERS</sequence>
<feature type="domain" description="N-acetyltransferase" evidence="1">
    <location>
        <begin position="8"/>
        <end position="160"/>
    </location>
</feature>
<keyword evidence="2" id="KW-0012">Acyltransferase</keyword>
<dbReference type="SUPFAM" id="SSF55729">
    <property type="entry name" value="Acyl-CoA N-acyltransferases (Nat)"/>
    <property type="match status" value="1"/>
</dbReference>
<dbReference type="EC" id="2.3.-.-" evidence="2"/>
<dbReference type="EMBL" id="JBHMAG010000014">
    <property type="protein sequence ID" value="MFB9754310.1"/>
    <property type="molecule type" value="Genomic_DNA"/>
</dbReference>
<evidence type="ECO:0000313" key="2">
    <source>
        <dbReference type="EMBL" id="MFB9754310.1"/>
    </source>
</evidence>
<gene>
    <name evidence="2" type="ORF">ACFFNY_22295</name>
</gene>
<keyword evidence="3" id="KW-1185">Reference proteome</keyword>